<keyword evidence="4 14" id="KW-0812">Transmembrane</keyword>
<evidence type="ECO:0000256" key="11">
    <source>
        <dbReference type="ARBA" id="ARBA00023180"/>
    </source>
</evidence>
<keyword evidence="12" id="KW-0739">Sodium transport</keyword>
<reference evidence="15" key="1">
    <citation type="journal article" date="2004" name="Nature">
        <title>Genome duplication in the teleost fish Tetraodon nigroviridis reveals the early vertebrate proto-karyotype.</title>
        <authorList>
            <person name="Jaillon O."/>
            <person name="Aury J.-M."/>
            <person name="Brunet F."/>
            <person name="Petit J.-L."/>
            <person name="Stange-Thomann N."/>
            <person name="Mauceli E."/>
            <person name="Bouneau L."/>
            <person name="Fischer C."/>
            <person name="Ozouf-Costaz C."/>
            <person name="Bernot A."/>
            <person name="Nicaud S."/>
            <person name="Jaffe D."/>
            <person name="Fisher S."/>
            <person name="Lutfalla G."/>
            <person name="Dossat C."/>
            <person name="Segurens B."/>
            <person name="Dasilva C."/>
            <person name="Salanoubat M."/>
            <person name="Levy M."/>
            <person name="Boudet N."/>
            <person name="Castellano S."/>
            <person name="Anthouard V."/>
            <person name="Jubin C."/>
            <person name="Castelli V."/>
            <person name="Katinka M."/>
            <person name="Vacherie B."/>
            <person name="Biemont C."/>
            <person name="Skalli Z."/>
            <person name="Cattolico L."/>
            <person name="Poulain J."/>
            <person name="De Berardinis V."/>
            <person name="Cruaud C."/>
            <person name="Duprat S."/>
            <person name="Brottier P."/>
            <person name="Coutanceau J.-P."/>
            <person name="Gouzy J."/>
            <person name="Parra G."/>
            <person name="Lardier G."/>
            <person name="Chapple C."/>
            <person name="McKernan K.J."/>
            <person name="McEwan P."/>
            <person name="Bosak S."/>
            <person name="Kellis M."/>
            <person name="Volff J.-N."/>
            <person name="Guigo R."/>
            <person name="Zody M.C."/>
            <person name="Mesirov J."/>
            <person name="Lindblad-Toh K."/>
            <person name="Birren B."/>
            <person name="Nusbaum C."/>
            <person name="Kahn D."/>
            <person name="Robinson-Rechavi M."/>
            <person name="Laudet V."/>
            <person name="Schachter V."/>
            <person name="Quetier F."/>
            <person name="Saurin W."/>
            <person name="Scarpelli C."/>
            <person name="Wincker P."/>
            <person name="Lander E.S."/>
            <person name="Weissenbach J."/>
            <person name="Roest Crollius H."/>
        </authorList>
    </citation>
    <scope>NUCLEOTIDE SEQUENCE [LARGE SCALE GENOMIC DNA]</scope>
</reference>
<name>Q4S2J5_TETNG</name>
<keyword evidence="7 14" id="KW-1133">Transmembrane helix</keyword>
<accession>Q4S2J5</accession>
<feature type="non-terminal residue" evidence="15">
    <location>
        <position position="537"/>
    </location>
</feature>
<dbReference type="PANTHER" id="PTHR45897">
    <property type="entry name" value="HIGH-AFFINITY CHOLINE TRANSPORTER 1"/>
    <property type="match status" value="1"/>
</dbReference>
<evidence type="ECO:0000256" key="10">
    <source>
        <dbReference type="ARBA" id="ARBA00023136"/>
    </source>
</evidence>
<protein>
    <submittedName>
        <fullName evidence="15">(spotted green pufferfish) hypothetical protein</fullName>
    </submittedName>
</protein>
<feature type="transmembrane region" description="Helical" evidence="14">
    <location>
        <begin position="82"/>
        <end position="106"/>
    </location>
</feature>
<dbReference type="InterPro" id="IPR001734">
    <property type="entry name" value="Na/solute_symporter"/>
</dbReference>
<evidence type="ECO:0000256" key="3">
    <source>
        <dbReference type="ARBA" id="ARBA00022448"/>
    </source>
</evidence>
<feature type="transmembrane region" description="Helical" evidence="14">
    <location>
        <begin position="416"/>
        <end position="439"/>
    </location>
</feature>
<evidence type="ECO:0000256" key="5">
    <source>
        <dbReference type="ARBA" id="ARBA00022847"/>
    </source>
</evidence>
<keyword evidence="9" id="KW-0406">Ion transport</keyword>
<feature type="transmembrane region" description="Helical" evidence="14">
    <location>
        <begin position="162"/>
        <end position="185"/>
    </location>
</feature>
<dbReference type="PANTHER" id="PTHR45897:SF5">
    <property type="entry name" value="HIGH AFFINITY CHOLINE TRANSPORTER 1"/>
    <property type="match status" value="1"/>
</dbReference>
<evidence type="ECO:0000256" key="8">
    <source>
        <dbReference type="ARBA" id="ARBA00023053"/>
    </source>
</evidence>
<reference evidence="15" key="2">
    <citation type="submission" date="2004-02" db="EMBL/GenBank/DDBJ databases">
        <authorList>
            <consortium name="Genoscope"/>
            <consortium name="Whitehead Institute Centre for Genome Research"/>
        </authorList>
    </citation>
    <scope>NUCLEOTIDE SEQUENCE</scope>
</reference>
<organism evidence="15">
    <name type="scientific">Tetraodon nigroviridis</name>
    <name type="common">Spotted green pufferfish</name>
    <name type="synonym">Chelonodon nigroviridis</name>
    <dbReference type="NCBI Taxonomy" id="99883"/>
    <lineage>
        <taxon>Eukaryota</taxon>
        <taxon>Metazoa</taxon>
        <taxon>Chordata</taxon>
        <taxon>Craniata</taxon>
        <taxon>Vertebrata</taxon>
        <taxon>Euteleostomi</taxon>
        <taxon>Actinopterygii</taxon>
        <taxon>Neopterygii</taxon>
        <taxon>Teleostei</taxon>
        <taxon>Neoteleostei</taxon>
        <taxon>Acanthomorphata</taxon>
        <taxon>Eupercaria</taxon>
        <taxon>Tetraodontiformes</taxon>
        <taxon>Tetradontoidea</taxon>
        <taxon>Tetraodontidae</taxon>
        <taxon>Tetraodon</taxon>
    </lineage>
</organism>
<evidence type="ECO:0000256" key="13">
    <source>
        <dbReference type="RuleBase" id="RU362091"/>
    </source>
</evidence>
<dbReference type="InterPro" id="IPR038377">
    <property type="entry name" value="Na/Glc_symporter_sf"/>
</dbReference>
<dbReference type="AlphaFoldDB" id="Q4S2J5"/>
<keyword evidence="11" id="KW-0325">Glycoprotein</keyword>
<dbReference type="CDD" id="cd11474">
    <property type="entry name" value="SLC5sbd_CHT"/>
    <property type="match status" value="1"/>
</dbReference>
<evidence type="ECO:0000256" key="4">
    <source>
        <dbReference type="ARBA" id="ARBA00022692"/>
    </source>
</evidence>
<dbReference type="OrthoDB" id="6132759at2759"/>
<feature type="transmembrane region" description="Helical" evidence="14">
    <location>
        <begin position="127"/>
        <end position="150"/>
    </location>
</feature>
<dbReference type="HOGENOM" id="CLU_018808_10_0_1"/>
<dbReference type="InterPro" id="IPR052244">
    <property type="entry name" value="Choline_transporter"/>
</dbReference>
<feature type="transmembrane region" description="Helical" evidence="14">
    <location>
        <begin position="444"/>
        <end position="461"/>
    </location>
</feature>
<evidence type="ECO:0000256" key="6">
    <source>
        <dbReference type="ARBA" id="ARBA00022979"/>
    </source>
</evidence>
<evidence type="ECO:0000256" key="9">
    <source>
        <dbReference type="ARBA" id="ARBA00023065"/>
    </source>
</evidence>
<dbReference type="KEGG" id="tng:GSTEN00025052G001"/>
<feature type="transmembrane region" description="Helical" evidence="14">
    <location>
        <begin position="51"/>
        <end position="70"/>
    </location>
</feature>
<evidence type="ECO:0000313" key="15">
    <source>
        <dbReference type="EMBL" id="CAG05137.1"/>
    </source>
</evidence>
<dbReference type="EMBL" id="CAAE01014760">
    <property type="protein sequence ID" value="CAG05137.1"/>
    <property type="molecule type" value="Genomic_DNA"/>
</dbReference>
<feature type="transmembrane region" description="Helical" evidence="14">
    <location>
        <begin position="192"/>
        <end position="210"/>
    </location>
</feature>
<evidence type="ECO:0000256" key="2">
    <source>
        <dbReference type="ARBA" id="ARBA00006434"/>
    </source>
</evidence>
<feature type="transmembrane region" description="Helical" evidence="14">
    <location>
        <begin position="391"/>
        <end position="410"/>
    </location>
</feature>
<dbReference type="GO" id="GO:0005307">
    <property type="term" value="F:choline:sodium symporter activity"/>
    <property type="evidence" value="ECO:0007669"/>
    <property type="project" value="TreeGrafter"/>
</dbReference>
<keyword evidence="3" id="KW-0813">Transport</keyword>
<feature type="transmembrane region" description="Helical" evidence="14">
    <location>
        <begin position="493"/>
        <end position="513"/>
    </location>
</feature>
<evidence type="ECO:0000256" key="7">
    <source>
        <dbReference type="ARBA" id="ARBA00022989"/>
    </source>
</evidence>
<dbReference type="GO" id="GO:0005886">
    <property type="term" value="C:plasma membrane"/>
    <property type="evidence" value="ECO:0007669"/>
    <property type="project" value="TreeGrafter"/>
</dbReference>
<sequence length="537" mass="58111">MAVNIPGVIAMAFFYILVLAIGIWASFKTRRREKKCSATVIDTVLLGNRSINLVVGVFTMTATWVGGAFIGGLAEMVYTPSFGLISAVVIVLAWSTSLFLGGMVFVEPMRKRKLVTQIDAYHQKYGKMLAGSLGLVSMMTDIVTVAATLTSLGGTMSVVLDLPFSLCVWISAAVAITYTLLGGLYSVAYTDVIQLVLIFVSMWICIPFILTNPNLLDISQTLNNNTLHAPWIGEAKLETIWIKIDQFLFIALGGMTDPVIHQRTLSSSSSATAKLTSCVAAFVLLIFAIPPMLIGAAAASTVYHPPHKVGDWNQTSYGSPSPFERGQSALALPIVLQHLTPTFISIIGIGSVAAAAMSSADSNLLSAASVFSNNLYRKIIRPQISEREIRWSIRLAVVVVGVVGTALTTFKNSILMFLFIAVELTYNVLFPQLVCVLFFSISNGYGAIIGIVVGLVLRFLSGDPVLGLEPVIHFPGCTLENGVYVQYAPVKTISMLCALVSILLFSYLTSVLFNKNLLSDKFDVFKIKERHEPANLP</sequence>
<evidence type="ECO:0000256" key="1">
    <source>
        <dbReference type="ARBA" id="ARBA00004141"/>
    </source>
</evidence>
<comment type="caution">
    <text evidence="15">The sequence shown here is derived from an EMBL/GenBank/DDBJ whole genome shotgun (WGS) entry which is preliminary data.</text>
</comment>
<comment type="subcellular location">
    <subcellularLocation>
        <location evidence="1">Membrane</location>
        <topology evidence="1">Multi-pass membrane protein</topology>
    </subcellularLocation>
</comment>
<proteinExistence type="inferred from homology"/>
<dbReference type="GO" id="GO:0008292">
    <property type="term" value="P:acetylcholine biosynthetic process"/>
    <property type="evidence" value="ECO:0007669"/>
    <property type="project" value="TreeGrafter"/>
</dbReference>
<keyword evidence="5" id="KW-0769">Symport</keyword>
<evidence type="ECO:0000256" key="14">
    <source>
        <dbReference type="SAM" id="Phobius"/>
    </source>
</evidence>
<dbReference type="Gene3D" id="1.20.1730.10">
    <property type="entry name" value="Sodium/glucose cotransporter"/>
    <property type="match status" value="1"/>
</dbReference>
<evidence type="ECO:0000256" key="12">
    <source>
        <dbReference type="ARBA" id="ARBA00023201"/>
    </source>
</evidence>
<comment type="similarity">
    <text evidence="2 13">Belongs to the sodium:solute symporter (SSF) (TC 2.A.21) family.</text>
</comment>
<feature type="transmembrane region" description="Helical" evidence="14">
    <location>
        <begin position="6"/>
        <end position="27"/>
    </location>
</feature>
<keyword evidence="8" id="KW-0915">Sodium</keyword>
<dbReference type="PROSITE" id="PS50283">
    <property type="entry name" value="NA_SOLUT_SYMP_3"/>
    <property type="match status" value="1"/>
</dbReference>
<keyword evidence="6" id="KW-0530">Neurotransmitter biosynthesis</keyword>
<feature type="transmembrane region" description="Helical" evidence="14">
    <location>
        <begin position="281"/>
        <end position="303"/>
    </location>
</feature>
<gene>
    <name evidence="15" type="ORF">GSTENG00025052001</name>
</gene>
<dbReference type="Pfam" id="PF00474">
    <property type="entry name" value="SSF"/>
    <property type="match status" value="1"/>
</dbReference>
<keyword evidence="10 14" id="KW-0472">Membrane</keyword>